<evidence type="ECO:0000313" key="2">
    <source>
        <dbReference type="EMBL" id="KOF85806.1"/>
    </source>
</evidence>
<dbReference type="AlphaFoldDB" id="A0A0L8H946"/>
<feature type="non-terminal residue" evidence="2">
    <location>
        <position position="1"/>
    </location>
</feature>
<protein>
    <submittedName>
        <fullName evidence="2">Uncharacterized protein</fullName>
    </submittedName>
</protein>
<accession>A0A0L8H946</accession>
<reference evidence="2" key="1">
    <citation type="submission" date="2015-07" db="EMBL/GenBank/DDBJ databases">
        <title>MeaNS - Measles Nucleotide Surveillance Program.</title>
        <authorList>
            <person name="Tran T."/>
            <person name="Druce J."/>
        </authorList>
    </citation>
    <scope>NUCLEOTIDE SEQUENCE</scope>
    <source>
        <strain evidence="2">UCB-OBI-ISO-001</strain>
        <tissue evidence="2">Gonad</tissue>
    </source>
</reference>
<organism evidence="2">
    <name type="scientific">Octopus bimaculoides</name>
    <name type="common">California two-spotted octopus</name>
    <dbReference type="NCBI Taxonomy" id="37653"/>
    <lineage>
        <taxon>Eukaryota</taxon>
        <taxon>Metazoa</taxon>
        <taxon>Spiralia</taxon>
        <taxon>Lophotrochozoa</taxon>
        <taxon>Mollusca</taxon>
        <taxon>Cephalopoda</taxon>
        <taxon>Coleoidea</taxon>
        <taxon>Octopodiformes</taxon>
        <taxon>Octopoda</taxon>
        <taxon>Incirrata</taxon>
        <taxon>Octopodidae</taxon>
        <taxon>Octopus</taxon>
    </lineage>
</organism>
<feature type="region of interest" description="Disordered" evidence="1">
    <location>
        <begin position="1"/>
        <end position="44"/>
    </location>
</feature>
<dbReference type="EMBL" id="KQ418804">
    <property type="protein sequence ID" value="KOF85806.1"/>
    <property type="molecule type" value="Genomic_DNA"/>
</dbReference>
<proteinExistence type="predicted"/>
<gene>
    <name evidence="2" type="ORF">OCBIM_22019713mg</name>
</gene>
<feature type="compositionally biased region" description="Basic and acidic residues" evidence="1">
    <location>
        <begin position="16"/>
        <end position="37"/>
    </location>
</feature>
<name>A0A0L8H946_OCTBM</name>
<evidence type="ECO:0000256" key="1">
    <source>
        <dbReference type="SAM" id="MobiDB-lite"/>
    </source>
</evidence>
<sequence>FTGGEIRRGGKKKRERERERERKREREREREKEREGEGGGGRQFCQLPHYFVGEVNYFMLFHHPSSAVCCVDGSKEILAWLKQQKGDRTRVEELLR</sequence>